<reference evidence="2 3" key="1">
    <citation type="submission" date="2015-04" db="EMBL/GenBank/DDBJ databases">
        <title>Whole genome shotgun sequence of Sphingomonas changbaiensis NBRC 104936.</title>
        <authorList>
            <person name="Katano-Makiyama Y."/>
            <person name="Hosoyama A."/>
            <person name="Hashimoto M."/>
            <person name="Noguchi M."/>
            <person name="Tsuchikane K."/>
            <person name="Ohji S."/>
            <person name="Yamazoe A."/>
            <person name="Ichikawa N."/>
            <person name="Kimura A."/>
            <person name="Fujita N."/>
        </authorList>
    </citation>
    <scope>NUCLEOTIDE SEQUENCE [LARGE SCALE GENOMIC DNA]</scope>
    <source>
        <strain evidence="2 3">NBRC 104936</strain>
    </source>
</reference>
<dbReference type="Pfam" id="PF13400">
    <property type="entry name" value="Tad"/>
    <property type="match status" value="1"/>
</dbReference>
<protein>
    <recommendedName>
        <fullName evidence="1">Putative Flp pilus-assembly TadG-like N-terminal domain-containing protein</fullName>
    </recommendedName>
</protein>
<comment type="caution">
    <text evidence="2">The sequence shown here is derived from an EMBL/GenBank/DDBJ whole genome shotgun (WGS) entry which is preliminary data.</text>
</comment>
<dbReference type="Proteomes" id="UP000033202">
    <property type="component" value="Unassembled WGS sequence"/>
</dbReference>
<evidence type="ECO:0000259" key="1">
    <source>
        <dbReference type="Pfam" id="PF13400"/>
    </source>
</evidence>
<feature type="domain" description="Putative Flp pilus-assembly TadG-like N-terminal" evidence="1">
    <location>
        <begin position="26"/>
        <end position="70"/>
    </location>
</feature>
<organism evidence="2 3">
    <name type="scientific">Sphingomonas changbaiensis NBRC 104936</name>
    <dbReference type="NCBI Taxonomy" id="1219043"/>
    <lineage>
        <taxon>Bacteria</taxon>
        <taxon>Pseudomonadati</taxon>
        <taxon>Pseudomonadota</taxon>
        <taxon>Alphaproteobacteria</taxon>
        <taxon>Sphingomonadales</taxon>
        <taxon>Sphingomonadaceae</taxon>
        <taxon>Sphingomonas</taxon>
    </lineage>
</organism>
<proteinExistence type="predicted"/>
<dbReference type="InterPro" id="IPR028087">
    <property type="entry name" value="Tad_N"/>
</dbReference>
<accession>A0A0E9MM62</accession>
<dbReference type="EMBL" id="BBWU01000016">
    <property type="protein sequence ID" value="GAO38624.1"/>
    <property type="molecule type" value="Genomic_DNA"/>
</dbReference>
<dbReference type="OrthoDB" id="7522752at2"/>
<gene>
    <name evidence="2" type="ORF">SCH01S_16_01430</name>
</gene>
<dbReference type="InterPro" id="IPR036465">
    <property type="entry name" value="vWFA_dom_sf"/>
</dbReference>
<sequence>MLGIERKRHAADKPGFLGRLARNVAGNTAAIMAAALLPLAGFTGAAVDMARLYVVKVRLQQSCDAGALAGRKMMTGTSLTDDNKTQARLFFDNNFRSGWFQTSNASFAASDTTDGQVQGTASVTVPVTLMSMFGAGPTTLNVTCEARKEIGDVDVMFVLDVTGSMTCTTSETSCSNETTPVSYSSPSGTRYYMQEKTGSKIKALRTAVLTFYDTLAAAADANSRIRYGFVPYASSVNVGTIIPANYVDDSSTFPTRKRIADADSTAKTNTYNGDSQTDCNNRAVARSPAGTDYPASRTVVNSWTAASGRNPSVCKTTTYTLVPMWRYDDWPVDVSAYKTGATVTNPTRVDGATSVWDGCVIERQTGDSDINLIPSSTSGTKWRPAWIDAVYDRPNVASDDTTADTWTSSSSTLRSRYTPNMILAQYQEYACPKQAQRLAVMSRTDVSNYVNASDFRAIGYTYHDVGFVWGARFLSPNGPFAADTDCRTGRTCGRHLVFMTDGDMNPLNCVYSSLGYERLEGRVMGSKPVGTCVTSSSQFVINTTPSQLEPKHNARLQAICTQAKNNGITVWVVAYAQTLTDDMKACASSASTAIYAPTDQKLQDAFKQIAGKIAELRISK</sequence>
<evidence type="ECO:0000313" key="2">
    <source>
        <dbReference type="EMBL" id="GAO38624.1"/>
    </source>
</evidence>
<dbReference type="AlphaFoldDB" id="A0A0E9MM62"/>
<dbReference type="STRING" id="1219043.SCH01S_16_01430"/>
<evidence type="ECO:0000313" key="3">
    <source>
        <dbReference type="Proteomes" id="UP000033202"/>
    </source>
</evidence>
<keyword evidence="3" id="KW-1185">Reference proteome</keyword>
<name>A0A0E9MM62_9SPHN</name>
<dbReference type="SUPFAM" id="SSF53300">
    <property type="entry name" value="vWA-like"/>
    <property type="match status" value="1"/>
</dbReference>
<dbReference type="Gene3D" id="3.40.50.410">
    <property type="entry name" value="von Willebrand factor, type A domain"/>
    <property type="match status" value="2"/>
</dbReference>